<sequence>MSYSLYIDVTRLIRRQLQQLKPTGIDRVMLAYLKHYQDSARGVIYYFGRLWILSEKQSKYLFHSLLSGKLSRISLSAFILRVAIHHALETKHDGFLLLLGHSDLAQTRYAKAIVRIRLTPICFIHDLIPITHPEYCRAGEKEKHTRRMIHALTLAKGIIVNSQDTYNALFKFALSLEKKLPAICIAPLGVDLPQSLLCSRTIDSPYFVVIGTIEPRKNHIMLLYVWQNLIEQLGSKAPKLVIIGRRGWECEHITRMLDRCSKLRGFVFEWNQCSDEELSSCLQHAQALLFPSFVEGYGLPLVEALNAGVPVIASTTPALVEIGNNIPEYVDPLDTVQWINIITNYAQPDSRLRQAQKKRLTDYKAPIWRKHFLISEHLIQSIANQNIVGSEENSSSAFTISTEPNDLNSSKQIPSHAMIYVWRMPYWKRPIIRRFLANHTIRFVRRTRAIKPGGLLLLWGSRPTPSKLRKDISVARLEDGFLRSVGLGADLTRPLSWVIDTQGIYYNGTKPSDLEHILQYSTFAEPLLERAASFHQRIVAHGVTKYNLKGQVWKPSANDRRIILVPGQVETDASIAFGTGEIKSNIELLRAVRTKNPDAWLIYKPHPDVVAGLRAKGIDEHQTHQYCDEYLDDVSIDHLLKYVDEVHVMTSLAGFEALLRGKAVTCYGLPFYAGWGLTTDMMSTPRRTRKLKLHELIAGALLLYPMYISWDKGTRVAPEEALEELISEKKLKTTGKVHTLFRAGYRTLRRWTRFYN</sequence>
<evidence type="ECO:0000313" key="2">
    <source>
        <dbReference type="EMBL" id="SIR86033.1"/>
    </source>
</evidence>
<dbReference type="Pfam" id="PF00534">
    <property type="entry name" value="Glycos_transf_1"/>
    <property type="match status" value="1"/>
</dbReference>
<dbReference type="PANTHER" id="PTHR46401">
    <property type="entry name" value="GLYCOSYLTRANSFERASE WBBK-RELATED"/>
    <property type="match status" value="1"/>
</dbReference>
<protein>
    <submittedName>
        <fullName evidence="2">Glycosyl transferases group 1</fullName>
    </submittedName>
    <submittedName>
        <fullName evidence="3">Glycosyltransferase, MSMEG_0565 family</fullName>
    </submittedName>
</protein>
<keyword evidence="4" id="KW-1185">Reference proteome</keyword>
<dbReference type="Proteomes" id="UP000186808">
    <property type="component" value="Unassembled WGS sequence"/>
</dbReference>
<feature type="domain" description="Glycosyl transferase family 1" evidence="1">
    <location>
        <begin position="203"/>
        <end position="322"/>
    </location>
</feature>
<evidence type="ECO:0000313" key="5">
    <source>
        <dbReference type="Proteomes" id="UP000254374"/>
    </source>
</evidence>
<dbReference type="OrthoDB" id="9764577at2"/>
<proteinExistence type="predicted"/>
<dbReference type="Gene3D" id="3.40.50.2000">
    <property type="entry name" value="Glycogen Phosphorylase B"/>
    <property type="match status" value="1"/>
</dbReference>
<dbReference type="RefSeq" id="WP_082647095.1">
    <property type="nucleotide sequence ID" value="NZ_CAAAIX010000033.1"/>
</dbReference>
<dbReference type="Pfam" id="PF05159">
    <property type="entry name" value="Capsule_synth"/>
    <property type="match status" value="1"/>
</dbReference>
<dbReference type="Proteomes" id="UP000254374">
    <property type="component" value="Unassembled WGS sequence"/>
</dbReference>
<evidence type="ECO:0000313" key="4">
    <source>
        <dbReference type="Proteomes" id="UP000186808"/>
    </source>
</evidence>
<dbReference type="STRING" id="464.Lgor_3103"/>
<name>A0A377GMY4_9GAMM</name>
<dbReference type="EMBL" id="UGGV01000001">
    <property type="protein sequence ID" value="STO26171.1"/>
    <property type="molecule type" value="Genomic_DNA"/>
</dbReference>
<organism evidence="3 5">
    <name type="scientific">Fluoribacter gormanii</name>
    <dbReference type="NCBI Taxonomy" id="464"/>
    <lineage>
        <taxon>Bacteria</taxon>
        <taxon>Pseudomonadati</taxon>
        <taxon>Pseudomonadota</taxon>
        <taxon>Gammaproteobacteria</taxon>
        <taxon>Legionellales</taxon>
        <taxon>Legionellaceae</taxon>
        <taxon>Fluoribacter</taxon>
    </lineage>
</organism>
<dbReference type="AlphaFoldDB" id="A0A377GMY4"/>
<reference evidence="3 5" key="2">
    <citation type="submission" date="2018-06" db="EMBL/GenBank/DDBJ databases">
        <authorList>
            <consortium name="Pathogen Informatics"/>
            <person name="Doyle S."/>
        </authorList>
    </citation>
    <scope>NUCLEOTIDE SEQUENCE [LARGE SCALE GENOMIC DNA]</scope>
    <source>
        <strain evidence="3 5">NCTC11401</strain>
    </source>
</reference>
<dbReference type="EMBL" id="FTNL01000031">
    <property type="protein sequence ID" value="SIR86033.1"/>
    <property type="molecule type" value="Genomic_DNA"/>
</dbReference>
<dbReference type="SUPFAM" id="SSF53756">
    <property type="entry name" value="UDP-Glycosyltransferase/glycogen phosphorylase"/>
    <property type="match status" value="1"/>
</dbReference>
<evidence type="ECO:0000313" key="3">
    <source>
        <dbReference type="EMBL" id="STO26171.1"/>
    </source>
</evidence>
<dbReference type="GO" id="GO:0015774">
    <property type="term" value="P:polysaccharide transport"/>
    <property type="evidence" value="ECO:0007669"/>
    <property type="project" value="InterPro"/>
</dbReference>
<accession>A0A377GMY4</accession>
<dbReference type="GO" id="GO:0000271">
    <property type="term" value="P:polysaccharide biosynthetic process"/>
    <property type="evidence" value="ECO:0007669"/>
    <property type="project" value="InterPro"/>
</dbReference>
<dbReference type="InterPro" id="IPR007833">
    <property type="entry name" value="Capsule_polysaccharide_synth"/>
</dbReference>
<dbReference type="CDD" id="cd03809">
    <property type="entry name" value="GT4_MtfB-like"/>
    <property type="match status" value="1"/>
</dbReference>
<dbReference type="CDD" id="cd16439">
    <property type="entry name" value="beta_Kdo_transferase_KpsC_2"/>
    <property type="match status" value="1"/>
</dbReference>
<reference evidence="2 4" key="1">
    <citation type="submission" date="2017-01" db="EMBL/GenBank/DDBJ databases">
        <authorList>
            <person name="Varghese N."/>
            <person name="Submissions S."/>
        </authorList>
    </citation>
    <scope>NUCLEOTIDE SEQUENCE [LARGE SCALE GENOMIC DNA]</scope>
    <source>
        <strain evidence="2 4">ATCC 33342</strain>
    </source>
</reference>
<dbReference type="InterPro" id="IPR001296">
    <property type="entry name" value="Glyco_trans_1"/>
</dbReference>
<keyword evidence="3" id="KW-0808">Transferase</keyword>
<dbReference type="GO" id="GO:0016757">
    <property type="term" value="F:glycosyltransferase activity"/>
    <property type="evidence" value="ECO:0007669"/>
    <property type="project" value="InterPro"/>
</dbReference>
<evidence type="ECO:0000259" key="1">
    <source>
        <dbReference type="Pfam" id="PF00534"/>
    </source>
</evidence>
<dbReference type="PANTHER" id="PTHR46401:SF9">
    <property type="entry name" value="MANNOSYLTRANSFERASE A"/>
    <property type="match status" value="1"/>
</dbReference>
<gene>
    <name evidence="3" type="ORF">NCTC11401_03023</name>
    <name evidence="2" type="ORF">SAMN05421777_13113</name>
</gene>